<name>A0ABQ1FJC9_9BACL</name>
<evidence type="ECO:0000256" key="1">
    <source>
        <dbReference type="SAM" id="MobiDB-lite"/>
    </source>
</evidence>
<evidence type="ECO:0000313" key="3">
    <source>
        <dbReference type="Proteomes" id="UP000615455"/>
    </source>
</evidence>
<protein>
    <submittedName>
        <fullName evidence="2">Uncharacterized protein</fullName>
    </submittedName>
</protein>
<gene>
    <name evidence="2" type="ORF">GCM10008018_69600</name>
</gene>
<organism evidence="2 3">
    <name type="scientific">Paenibacillus marchantiophytorum</name>
    <dbReference type="NCBI Taxonomy" id="1619310"/>
    <lineage>
        <taxon>Bacteria</taxon>
        <taxon>Bacillati</taxon>
        <taxon>Bacillota</taxon>
        <taxon>Bacilli</taxon>
        <taxon>Bacillales</taxon>
        <taxon>Paenibacillaceae</taxon>
        <taxon>Paenibacillus</taxon>
    </lineage>
</organism>
<proteinExistence type="predicted"/>
<comment type="caution">
    <text evidence="2">The sequence shown here is derived from an EMBL/GenBank/DDBJ whole genome shotgun (WGS) entry which is preliminary data.</text>
</comment>
<sequence length="44" mass="5329">MEENRKRALELLEKWIKEEEERVERSDNESKDNDANSIAHDNKE</sequence>
<dbReference type="EMBL" id="BMHE01000078">
    <property type="protein sequence ID" value="GGA14822.1"/>
    <property type="molecule type" value="Genomic_DNA"/>
</dbReference>
<dbReference type="RefSeq" id="WP_268240215.1">
    <property type="nucleotide sequence ID" value="NZ_BMHE01000078.1"/>
</dbReference>
<dbReference type="Proteomes" id="UP000615455">
    <property type="component" value="Unassembled WGS sequence"/>
</dbReference>
<feature type="region of interest" description="Disordered" evidence="1">
    <location>
        <begin position="19"/>
        <end position="44"/>
    </location>
</feature>
<accession>A0ABQ1FJC9</accession>
<evidence type="ECO:0000313" key="2">
    <source>
        <dbReference type="EMBL" id="GGA14822.1"/>
    </source>
</evidence>
<keyword evidence="3" id="KW-1185">Reference proteome</keyword>
<reference evidence="3" key="1">
    <citation type="journal article" date="2019" name="Int. J. Syst. Evol. Microbiol.">
        <title>The Global Catalogue of Microorganisms (GCM) 10K type strain sequencing project: providing services to taxonomists for standard genome sequencing and annotation.</title>
        <authorList>
            <consortium name="The Broad Institute Genomics Platform"/>
            <consortium name="The Broad Institute Genome Sequencing Center for Infectious Disease"/>
            <person name="Wu L."/>
            <person name="Ma J."/>
        </authorList>
    </citation>
    <scope>NUCLEOTIDE SEQUENCE [LARGE SCALE GENOMIC DNA]</scope>
    <source>
        <strain evidence="3">CGMCC 1.15043</strain>
    </source>
</reference>